<dbReference type="GO" id="GO:0017038">
    <property type="term" value="P:protein import"/>
    <property type="evidence" value="ECO:0007669"/>
    <property type="project" value="InterPro"/>
</dbReference>
<evidence type="ECO:0000256" key="6">
    <source>
        <dbReference type="ARBA" id="ARBA00022967"/>
    </source>
</evidence>
<keyword evidence="11" id="KW-1133">Transmembrane helix</keyword>
<dbReference type="PANTHER" id="PTHR30612">
    <property type="entry name" value="SECA INNER MEMBRANE COMPONENT OF SEC PROTEIN SECRETION SYSTEM"/>
    <property type="match status" value="1"/>
</dbReference>
<dbReference type="PROSITE" id="PS50005">
    <property type="entry name" value="TPR"/>
    <property type="match status" value="1"/>
</dbReference>
<keyword evidence="2" id="KW-0963">Cytoplasm</keyword>
<dbReference type="GO" id="GO:0006886">
    <property type="term" value="P:intracellular protein transport"/>
    <property type="evidence" value="ECO:0007669"/>
    <property type="project" value="InterPro"/>
</dbReference>
<dbReference type="PANTHER" id="PTHR30612:SF0">
    <property type="entry name" value="CHLOROPLAST PROTEIN-TRANSPORTING ATPASE"/>
    <property type="match status" value="1"/>
</dbReference>
<evidence type="ECO:0000256" key="11">
    <source>
        <dbReference type="SAM" id="Phobius"/>
    </source>
</evidence>
<dbReference type="PROSITE" id="PS51196">
    <property type="entry name" value="SECA_MOTOR_DEAD"/>
    <property type="match status" value="1"/>
</dbReference>
<dbReference type="PROSITE" id="PS51192">
    <property type="entry name" value="HELICASE_ATP_BIND_1"/>
    <property type="match status" value="1"/>
</dbReference>
<protein>
    <submittedName>
        <fullName evidence="15">Uncharacterized protein LOC106117816</fullName>
    </submittedName>
</protein>
<keyword evidence="8 11" id="KW-0472">Membrane</keyword>
<feature type="domain" description="SecA family profile" evidence="14">
    <location>
        <begin position="472"/>
        <end position="1096"/>
    </location>
</feature>
<accession>A0AAJ7E943</accession>
<dbReference type="SMART" id="SM00028">
    <property type="entry name" value="TPR"/>
    <property type="match status" value="1"/>
</dbReference>
<evidence type="ECO:0000256" key="2">
    <source>
        <dbReference type="ARBA" id="ARBA00022490"/>
    </source>
</evidence>
<gene>
    <name evidence="15" type="primary">LOC106117816</name>
</gene>
<dbReference type="InterPro" id="IPR011115">
    <property type="entry name" value="SecA_DEAD"/>
</dbReference>
<keyword evidence="5" id="KW-0653">Protein transport</keyword>
<feature type="transmembrane region" description="Helical" evidence="11">
    <location>
        <begin position="1449"/>
        <end position="1472"/>
    </location>
</feature>
<dbReference type="InterPro" id="IPR044722">
    <property type="entry name" value="SecA_SF2_C"/>
</dbReference>
<evidence type="ECO:0000256" key="1">
    <source>
        <dbReference type="ARBA" id="ARBA00022448"/>
    </source>
</evidence>
<sequence>MEKPDVLSLDMLKAIHDQVVVSQISGVVDDHIVSCLEITALDDENVCHLDEILQRKRYSFECLSKISFTFSDEFVLIFYDSIISSLQLFNSESIGNKGIAKLNEFMNSTSSLKEKLLLLQSFLICLCESDFTFSLFEQFSPHYWRRKLLLFSLLKKNDALEIEKIEVMTKAIEELDEFFVVNGFHWNVDDVLEKLICHPKLNIYLTLEVFLVIRLRPEIFYILGRDAALFEEKINELKYLSFLQHCSIADLLSENYFDTLQYILTFPYPAMLELGSNISSTNFEQMISFVELLRKSGFERKKRDDFLVAINFEDDLNISKSKLIFHIIKGIIGTFFTCYNSYKGNQDASKPIEVCIECRCFDPQVNCKLHKTTECCNLMYSLNSILANLMIHFTNAEIIIDTVNTVVAKINNSKHIVELISALEILEEYQVNLDESELNDLILNFTSENCKHKVHQTVVERSFSGTYEKSLEQAIEEIENFNPGLTLNIIELLIEVTDAYERRSCLFPNDDCINTWSKSHIKLWAPLAKAAYVNEAEKLAVLKRLLNLTFGLSLRDVQLLVVIAIIKSNVGKGRLCQVNTGEGKTLIIAMVAAFKVLEGHTVDIYTSSPVLAIPQSLEFTKFFEVCNISVTNNINPNSDYTCDVIYGTNNSFQRDVLSGEFRKTNIRKKRNFDVAIVDEVDNMLIDGNNWILKLTSDMPAMDHLETVLAAIYIQVKAVASALIEKNGVVYFREEDESFEENGDLKAEVKYRDIPIEESKRDFIIRCTITHIRKLIRDTENETVEEGYPELKIPKHLRHIVTKKQLNSWIISAVQSIFNYAQDEDYVLYNGKVTVVDTNNTGVLRKNTTWSDGLHQFLQMKHGAKVAAENFTSNFISNVALFSRYSNIFGLTGTLGSKETRTFLHETYDVDSVIIPPFKLKQHKKLKPIIVPNREIWLYKIAQNCIQKLNEGRSALIIMNYIKETEALAKVFTEQFNYKNSKIKLYTMDDNSHVVEKAMNPGDVIITTNIAGRGTDIKLHKTIEKNGGLHVCLTFLPMNSRVEEQNIGRTSRNGNRGTSQLILFVPNKDSISIDVIKKNRSERETSQIKMATNTVKRIKVKDKIFRQFCDCLSEIQGRSSIVKETELKSVEEQFAFWIKMHEDEFDKVDTGIFEKFEEFKQSILEDDRKGTLIKNPYFFVELGNSYLKKNEYDNAIYEYTKAINLDEDFAENAYYNRAWAYLSQYGNNIEKNQNYIDKAISDLKTARKLICEKENGLHLMQTASSSDVFSEQIMNKLSLYNIQKNVIEMAIGPDKDAINQQLKELESHIEQTNDSDLKKNLKSVTKKLKEDKKNIGVLGRAIENKRNIKIEPLSDDFISKDDLRKYKQELEEFEMNGWLKGFKITEVKPIDWLSVISLLGIGFGQLIIGAAITVFSLGAGATIGMGLITEGISDIITAVKDGIINRDFDWAMWALMKVISLTVTVVCAGLKAIKDVARTAYSGVKNVVTSGMKAFNKVTSEGFKIAAKKLGFELSKGVAKEIVTQLVNYGIDKSLIPLIEEAIIELIRDPIENALSENSKVISMLKLDVENKDHAYENQIRAIGQKLLQPKENSKLQTLAVHTAGCIAGNTGFGTVYKVMTILKGSVDFSTFAIDFINKLNEAIDKIELKKKEQSATCDRVEENQNEEIVEESTKQSNSNNDDIDLNKVKVQDEQVQQIRRQCTPSDLSCEFAGLVSTNMIQIMKGNIVSPITQMAVNYSVDGLSSKINKSLETETEKFRAGKRICDDNNRLYENTSADDTTAQISQEQLAEVNALIDQIESGGPVTLFHLGALSKAANVAIEIYDHNGDLMFPVRNNHGGEPIKLQYHGQNDNIGHFTLLGKNEPFVMGSGDNMCAFNCIAQLTNKDPNQLKADTVNILRSNQNVVAARLDDIKMIETAQNSVFNVKGGAHYYGKNYLDAMQYISSSEGKHGFDNTNAGHPEIHISYKGDPKIRLEMVSDAIGKKIIVKDKKGREMYKTGSQYEGDPIVLQFNLNKKDPHESYFSEPGGTQKLYFHEGNDAEFYNYLGTKLKQKPEDIKKTTTKNLDNLKVPENATCVENKPSTNVPPTGFFTKDDEGYVLDHVLKSKIVQTKMNQINRYNAQLRNGKKYTKSNITIPVQDLNIPRDVTAGQWENGKLIRTFTVKSVFILIQHHDKHQNNPNAQVQIQTIYPIY</sequence>
<dbReference type="SUPFAM" id="SSF81767">
    <property type="entry name" value="Pre-protein crosslinking domain of SecA"/>
    <property type="match status" value="1"/>
</dbReference>
<evidence type="ECO:0000256" key="5">
    <source>
        <dbReference type="ARBA" id="ARBA00022927"/>
    </source>
</evidence>
<keyword evidence="1" id="KW-0813">Transport</keyword>
<dbReference type="InterPro" id="IPR019734">
    <property type="entry name" value="TPR_rpt"/>
</dbReference>
<dbReference type="PROSITE" id="PS51194">
    <property type="entry name" value="HELICASE_CTER"/>
    <property type="match status" value="1"/>
</dbReference>
<keyword evidence="9" id="KW-0802">TPR repeat</keyword>
<keyword evidence="11" id="KW-0812">Transmembrane</keyword>
<keyword evidence="3" id="KW-0547">Nucleotide-binding</keyword>
<dbReference type="Gene3D" id="3.40.50.300">
    <property type="entry name" value="P-loop containing nucleotide triphosphate hydrolases"/>
    <property type="match status" value="2"/>
</dbReference>
<dbReference type="Proteomes" id="UP000694872">
    <property type="component" value="Unplaced"/>
</dbReference>
<evidence type="ECO:0000259" key="14">
    <source>
        <dbReference type="PROSITE" id="PS51196"/>
    </source>
</evidence>
<evidence type="ECO:0000313" key="15">
    <source>
        <dbReference type="RefSeq" id="XP_013167719.1"/>
    </source>
</evidence>
<reference evidence="15" key="1">
    <citation type="submission" date="2025-08" db="UniProtKB">
        <authorList>
            <consortium name="RefSeq"/>
        </authorList>
    </citation>
    <scope>IDENTIFICATION</scope>
</reference>
<evidence type="ECO:0000256" key="10">
    <source>
        <dbReference type="SAM" id="MobiDB-lite"/>
    </source>
</evidence>
<dbReference type="GO" id="GO:0016020">
    <property type="term" value="C:membrane"/>
    <property type="evidence" value="ECO:0007669"/>
    <property type="project" value="InterPro"/>
</dbReference>
<dbReference type="Pfam" id="PF21090">
    <property type="entry name" value="P-loop_SecA"/>
    <property type="match status" value="1"/>
</dbReference>
<dbReference type="GO" id="GO:0006605">
    <property type="term" value="P:protein targeting"/>
    <property type="evidence" value="ECO:0007669"/>
    <property type="project" value="InterPro"/>
</dbReference>
<evidence type="ECO:0000256" key="4">
    <source>
        <dbReference type="ARBA" id="ARBA00022840"/>
    </source>
</evidence>
<dbReference type="Gene3D" id="1.25.40.10">
    <property type="entry name" value="Tetratricopeptide repeat domain"/>
    <property type="match status" value="1"/>
</dbReference>
<evidence type="ECO:0000256" key="9">
    <source>
        <dbReference type="PROSITE-ProRule" id="PRU00339"/>
    </source>
</evidence>
<dbReference type="KEGG" id="pxu:106117816"/>
<keyword evidence="7" id="KW-0811">Translocation</keyword>
<dbReference type="Pfam" id="PF13414">
    <property type="entry name" value="TPR_11"/>
    <property type="match status" value="1"/>
</dbReference>
<dbReference type="Gene3D" id="3.90.1440.10">
    <property type="entry name" value="SecA, preprotein cross-linking domain"/>
    <property type="match status" value="1"/>
</dbReference>
<dbReference type="GeneID" id="106117816"/>
<evidence type="ECO:0000256" key="8">
    <source>
        <dbReference type="ARBA" id="ARBA00023136"/>
    </source>
</evidence>
<dbReference type="InterPro" id="IPR027417">
    <property type="entry name" value="P-loop_NTPase"/>
</dbReference>
<feature type="domain" description="Helicase C-terminal" evidence="13">
    <location>
        <begin position="939"/>
        <end position="1095"/>
    </location>
</feature>
<dbReference type="RefSeq" id="XP_013167719.1">
    <property type="nucleotide sequence ID" value="XM_013312265.1"/>
</dbReference>
<evidence type="ECO:0000256" key="3">
    <source>
        <dbReference type="ARBA" id="ARBA00022741"/>
    </source>
</evidence>
<dbReference type="InterPro" id="IPR000185">
    <property type="entry name" value="SecA"/>
</dbReference>
<dbReference type="Pfam" id="PF07517">
    <property type="entry name" value="SecA_DEAD"/>
    <property type="match status" value="1"/>
</dbReference>
<proteinExistence type="predicted"/>
<dbReference type="InterPro" id="IPR011990">
    <property type="entry name" value="TPR-like_helical_dom_sf"/>
</dbReference>
<keyword evidence="4" id="KW-0067">ATP-binding</keyword>
<evidence type="ECO:0000259" key="12">
    <source>
        <dbReference type="PROSITE" id="PS51192"/>
    </source>
</evidence>
<feature type="repeat" description="TPR" evidence="9">
    <location>
        <begin position="1175"/>
        <end position="1208"/>
    </location>
</feature>
<dbReference type="SMART" id="SM00957">
    <property type="entry name" value="SecA_DEAD"/>
    <property type="match status" value="1"/>
</dbReference>
<feature type="domain" description="Helicase ATP-binding" evidence="12">
    <location>
        <begin position="565"/>
        <end position="716"/>
    </location>
</feature>
<dbReference type="SUPFAM" id="SSF48452">
    <property type="entry name" value="TPR-like"/>
    <property type="match status" value="1"/>
</dbReference>
<dbReference type="InterPro" id="IPR036670">
    <property type="entry name" value="SecA_X-link_sf"/>
</dbReference>
<dbReference type="PRINTS" id="PR00906">
    <property type="entry name" value="SECA"/>
</dbReference>
<dbReference type="SUPFAM" id="SSF52540">
    <property type="entry name" value="P-loop containing nucleoside triphosphate hydrolases"/>
    <property type="match status" value="2"/>
</dbReference>
<name>A0AAJ7E943_PAPXU</name>
<evidence type="ECO:0000256" key="7">
    <source>
        <dbReference type="ARBA" id="ARBA00023010"/>
    </source>
</evidence>
<organism evidence="15">
    <name type="scientific">Papilio xuthus</name>
    <name type="common">Asian swallowtail butterfly</name>
    <dbReference type="NCBI Taxonomy" id="66420"/>
    <lineage>
        <taxon>Eukaryota</taxon>
        <taxon>Metazoa</taxon>
        <taxon>Ecdysozoa</taxon>
        <taxon>Arthropoda</taxon>
        <taxon>Hexapoda</taxon>
        <taxon>Insecta</taxon>
        <taxon>Pterygota</taxon>
        <taxon>Neoptera</taxon>
        <taxon>Endopterygota</taxon>
        <taxon>Lepidoptera</taxon>
        <taxon>Glossata</taxon>
        <taxon>Ditrysia</taxon>
        <taxon>Papilionoidea</taxon>
        <taxon>Papilionidae</taxon>
        <taxon>Papilioninae</taxon>
        <taxon>Papilio</taxon>
    </lineage>
</organism>
<evidence type="ECO:0000259" key="13">
    <source>
        <dbReference type="PROSITE" id="PS51194"/>
    </source>
</evidence>
<dbReference type="Pfam" id="PF01043">
    <property type="entry name" value="SecA_PP_bind"/>
    <property type="match status" value="1"/>
</dbReference>
<feature type="region of interest" description="Disordered" evidence="10">
    <location>
        <begin position="1654"/>
        <end position="1684"/>
    </location>
</feature>
<dbReference type="InterPro" id="IPR001650">
    <property type="entry name" value="Helicase_C-like"/>
</dbReference>
<keyword evidence="6" id="KW-1278">Translocase</keyword>
<dbReference type="InterPro" id="IPR014001">
    <property type="entry name" value="Helicase_ATP-bd"/>
</dbReference>
<dbReference type="InterPro" id="IPR014018">
    <property type="entry name" value="SecA_motor_DEAD"/>
</dbReference>
<dbReference type="GO" id="GO:0005524">
    <property type="term" value="F:ATP binding"/>
    <property type="evidence" value="ECO:0007669"/>
    <property type="project" value="UniProtKB-KW"/>
</dbReference>
<dbReference type="InterPro" id="IPR011130">
    <property type="entry name" value="SecA_preprotein_X-link_dom"/>
</dbReference>